<evidence type="ECO:0000313" key="3">
    <source>
        <dbReference type="Proteomes" id="UP001187415"/>
    </source>
</evidence>
<protein>
    <recommendedName>
        <fullName evidence="1">Integrase core domain-containing protein</fullName>
    </recommendedName>
</protein>
<dbReference type="Pfam" id="PF24764">
    <property type="entry name" value="rva_4"/>
    <property type="match status" value="1"/>
</dbReference>
<dbReference type="PANTHER" id="PTHR46791">
    <property type="entry name" value="EXPRESSED PROTEIN"/>
    <property type="match status" value="1"/>
</dbReference>
<gene>
    <name evidence="2" type="ORF">Q5P01_015184</name>
</gene>
<organism evidence="2 3">
    <name type="scientific">Channa striata</name>
    <name type="common">Snakehead murrel</name>
    <name type="synonym">Ophicephalus striatus</name>
    <dbReference type="NCBI Taxonomy" id="64152"/>
    <lineage>
        <taxon>Eukaryota</taxon>
        <taxon>Metazoa</taxon>
        <taxon>Chordata</taxon>
        <taxon>Craniata</taxon>
        <taxon>Vertebrata</taxon>
        <taxon>Euteleostomi</taxon>
        <taxon>Actinopterygii</taxon>
        <taxon>Neopterygii</taxon>
        <taxon>Teleostei</taxon>
        <taxon>Neoteleostei</taxon>
        <taxon>Acanthomorphata</taxon>
        <taxon>Anabantaria</taxon>
        <taxon>Anabantiformes</taxon>
        <taxon>Channoidei</taxon>
        <taxon>Channidae</taxon>
        <taxon>Channa</taxon>
    </lineage>
</organism>
<comment type="caution">
    <text evidence="2">The sequence shown here is derived from an EMBL/GenBank/DDBJ whole genome shotgun (WGS) entry which is preliminary data.</text>
</comment>
<dbReference type="InterPro" id="IPR058913">
    <property type="entry name" value="Integrase_dom_put"/>
</dbReference>
<accession>A0AA88MLG3</accession>
<reference evidence="2" key="1">
    <citation type="submission" date="2023-07" db="EMBL/GenBank/DDBJ databases">
        <title>Chromosome-level Genome Assembly of Striped Snakehead (Channa striata).</title>
        <authorList>
            <person name="Liu H."/>
        </authorList>
    </citation>
    <scope>NUCLEOTIDE SEQUENCE</scope>
    <source>
        <strain evidence="2">Gz</strain>
        <tissue evidence="2">Muscle</tissue>
    </source>
</reference>
<evidence type="ECO:0000259" key="1">
    <source>
        <dbReference type="Pfam" id="PF24764"/>
    </source>
</evidence>
<sequence length="201" mass="22846">MERDRLPADAVLSRLDDVFEMLGMLFNLQGARAIFDKMQHVCYVTQHGSEQNGEEFNPKGAMMRRLAIQTARRRQYNVPASNHLWHIDGNHKLIRSSDKGGENVKVTHFMVRTMGNNRDSYITGRSVHNQHQCLKVSNSCHMMPCQRQMPFAQVGEEYGVDWTGPHNNHPSTEITIPEIQLPRGLNEQEVAALPNTSVPLS</sequence>
<keyword evidence="3" id="KW-1185">Reference proteome</keyword>
<dbReference type="Proteomes" id="UP001187415">
    <property type="component" value="Unassembled WGS sequence"/>
</dbReference>
<evidence type="ECO:0000313" key="2">
    <source>
        <dbReference type="EMBL" id="KAK2837972.1"/>
    </source>
</evidence>
<dbReference type="AlphaFoldDB" id="A0AA88MLG3"/>
<proteinExistence type="predicted"/>
<dbReference type="PANTHER" id="PTHR46791:SF4">
    <property type="match status" value="1"/>
</dbReference>
<name>A0AA88MLG3_CHASR</name>
<feature type="domain" description="Integrase core" evidence="1">
    <location>
        <begin position="97"/>
        <end position="131"/>
    </location>
</feature>
<dbReference type="EMBL" id="JAUPFM010000011">
    <property type="protein sequence ID" value="KAK2837972.1"/>
    <property type="molecule type" value="Genomic_DNA"/>
</dbReference>